<organism evidence="1 2">
    <name type="scientific">Gossypium tomentosum</name>
    <name type="common">Hawaiian cotton</name>
    <name type="synonym">Gossypium sandvicense</name>
    <dbReference type="NCBI Taxonomy" id="34277"/>
    <lineage>
        <taxon>Eukaryota</taxon>
        <taxon>Viridiplantae</taxon>
        <taxon>Streptophyta</taxon>
        <taxon>Embryophyta</taxon>
        <taxon>Tracheophyta</taxon>
        <taxon>Spermatophyta</taxon>
        <taxon>Magnoliopsida</taxon>
        <taxon>eudicotyledons</taxon>
        <taxon>Gunneridae</taxon>
        <taxon>Pentapetalae</taxon>
        <taxon>rosids</taxon>
        <taxon>malvids</taxon>
        <taxon>Malvales</taxon>
        <taxon>Malvaceae</taxon>
        <taxon>Malvoideae</taxon>
        <taxon>Gossypium</taxon>
    </lineage>
</organism>
<keyword evidence="2" id="KW-1185">Reference proteome</keyword>
<protein>
    <submittedName>
        <fullName evidence="1">Uncharacterized protein</fullName>
    </submittedName>
</protein>
<proteinExistence type="predicted"/>
<name>A0A5D2JN12_GOSTO</name>
<gene>
    <name evidence="1" type="ORF">ES332_D09G269300v1</name>
</gene>
<dbReference type="AlphaFoldDB" id="A0A5D2JN12"/>
<accession>A0A5D2JN12</accession>
<evidence type="ECO:0000313" key="1">
    <source>
        <dbReference type="EMBL" id="TYH55902.1"/>
    </source>
</evidence>
<evidence type="ECO:0000313" key="2">
    <source>
        <dbReference type="Proteomes" id="UP000322667"/>
    </source>
</evidence>
<dbReference type="EMBL" id="CM017631">
    <property type="protein sequence ID" value="TYH55902.1"/>
    <property type="molecule type" value="Genomic_DNA"/>
</dbReference>
<reference evidence="1 2" key="1">
    <citation type="submission" date="2019-07" db="EMBL/GenBank/DDBJ databases">
        <title>WGS assembly of Gossypium tomentosum.</title>
        <authorList>
            <person name="Chen Z.J."/>
            <person name="Sreedasyam A."/>
            <person name="Ando A."/>
            <person name="Song Q."/>
            <person name="De L."/>
            <person name="Hulse-Kemp A."/>
            <person name="Ding M."/>
            <person name="Ye W."/>
            <person name="Kirkbride R."/>
            <person name="Jenkins J."/>
            <person name="Plott C."/>
            <person name="Lovell J."/>
            <person name="Lin Y.-M."/>
            <person name="Vaughn R."/>
            <person name="Liu B."/>
            <person name="Li W."/>
            <person name="Simpson S."/>
            <person name="Scheffler B."/>
            <person name="Saski C."/>
            <person name="Grover C."/>
            <person name="Hu G."/>
            <person name="Conover J."/>
            <person name="Carlson J."/>
            <person name="Shu S."/>
            <person name="Boston L."/>
            <person name="Williams M."/>
            <person name="Peterson D."/>
            <person name="Mcgee K."/>
            <person name="Jones D."/>
            <person name="Wendel J."/>
            <person name="Stelly D."/>
            <person name="Grimwood J."/>
            <person name="Schmutz J."/>
        </authorList>
    </citation>
    <scope>NUCLEOTIDE SEQUENCE [LARGE SCALE GENOMIC DNA]</scope>
    <source>
        <strain evidence="1">7179.01</strain>
    </source>
</reference>
<dbReference type="Proteomes" id="UP000322667">
    <property type="component" value="Chromosome D09"/>
</dbReference>
<sequence>MNAVAYLLSACFVLQSNVGIGQCHLKLFVVAVLSYIRPVPIDGYKIWKSMKETFGRLWLLLQYVADNGFTIFLFLDVFQHAFLRPENSRLPCAFVTTKIVISLVLL</sequence>